<accession>A0A852Z4F6</accession>
<proteinExistence type="predicted"/>
<dbReference type="Proteomes" id="UP000548304">
    <property type="component" value="Unassembled WGS sequence"/>
</dbReference>
<reference evidence="1 2" key="1">
    <citation type="submission" date="2020-07" db="EMBL/GenBank/DDBJ databases">
        <title>Genomic Encyclopedia of Type Strains, Phase III (KMG-III): the genomes of soil and plant-associated and newly described type strains.</title>
        <authorList>
            <person name="Whitman W."/>
        </authorList>
    </citation>
    <scope>NUCLEOTIDE SEQUENCE [LARGE SCALE GENOMIC DNA]</scope>
    <source>
        <strain evidence="1 2">CECT 8576</strain>
    </source>
</reference>
<dbReference type="AlphaFoldDB" id="A0A852Z4F6"/>
<dbReference type="Gene3D" id="2.100.10.50">
    <property type="match status" value="1"/>
</dbReference>
<organism evidence="1 2">
    <name type="scientific">Actinopolyspora biskrensis</name>
    <dbReference type="NCBI Taxonomy" id="1470178"/>
    <lineage>
        <taxon>Bacteria</taxon>
        <taxon>Bacillati</taxon>
        <taxon>Actinomycetota</taxon>
        <taxon>Actinomycetes</taxon>
        <taxon>Actinopolysporales</taxon>
        <taxon>Actinopolysporaceae</taxon>
        <taxon>Actinopolyspora</taxon>
    </lineage>
</organism>
<sequence length="153" mass="16501">MTESVKNRTEPGEEGLAGEGITDIAIFTDLKAVSGYQKINRNINNQGTALYLGFSKSGKGSALVNLVFHLAWMETPDCYSVLDQDLNQGAKNCSVPLYLATTARATEGDKPITNLDVIESSKSPAQGWKKVPLSLNIGVPQGENLNLAYLIKQ</sequence>
<protein>
    <submittedName>
        <fullName evidence="1">Uncharacterized protein</fullName>
    </submittedName>
</protein>
<keyword evidence="2" id="KW-1185">Reference proteome</keyword>
<dbReference type="RefSeq" id="WP_179533802.1">
    <property type="nucleotide sequence ID" value="NZ_JACBYW010000001.1"/>
</dbReference>
<dbReference type="EMBL" id="JACBYW010000001">
    <property type="protein sequence ID" value="NYH77227.1"/>
    <property type="molecule type" value="Genomic_DNA"/>
</dbReference>
<evidence type="ECO:0000313" key="2">
    <source>
        <dbReference type="Proteomes" id="UP000548304"/>
    </source>
</evidence>
<name>A0A852Z4F6_9ACTN</name>
<gene>
    <name evidence="1" type="ORF">FHR84_000541</name>
</gene>
<comment type="caution">
    <text evidence="1">The sequence shown here is derived from an EMBL/GenBank/DDBJ whole genome shotgun (WGS) entry which is preliminary data.</text>
</comment>
<evidence type="ECO:0000313" key="1">
    <source>
        <dbReference type="EMBL" id="NYH77227.1"/>
    </source>
</evidence>